<feature type="binding site" evidence="11">
    <location>
        <position position="83"/>
    </location>
    <ligand>
        <name>glycerol</name>
        <dbReference type="ChEBI" id="CHEBI:17754"/>
    </ligand>
</feature>
<feature type="binding site" evidence="11">
    <location>
        <position position="83"/>
    </location>
    <ligand>
        <name>sn-glycerol 3-phosphate</name>
        <dbReference type="ChEBI" id="CHEBI:57597"/>
    </ligand>
</feature>
<feature type="binding site" evidence="11">
    <location>
        <position position="13"/>
    </location>
    <ligand>
        <name>ATP</name>
        <dbReference type="ChEBI" id="CHEBI:30616"/>
    </ligand>
</feature>
<dbReference type="PROSITE" id="PS00933">
    <property type="entry name" value="FGGY_KINASES_1"/>
    <property type="match status" value="1"/>
</dbReference>
<feature type="binding site" evidence="11">
    <location>
        <position position="82"/>
    </location>
    <ligand>
        <name>sn-glycerol 3-phosphate</name>
        <dbReference type="ChEBI" id="CHEBI:57597"/>
    </ligand>
</feature>
<feature type="binding site" evidence="11">
    <location>
        <position position="266"/>
    </location>
    <ligand>
        <name>ATP</name>
        <dbReference type="ChEBI" id="CHEBI:30616"/>
    </ligand>
</feature>
<comment type="pathway">
    <text evidence="1 11">Polyol metabolism; glycerol degradation via glycerol kinase pathway; sn-glycerol 3-phosphate from glycerol: step 1/1.</text>
</comment>
<feature type="binding site" evidence="11">
    <location>
        <position position="244"/>
    </location>
    <ligand>
        <name>sn-glycerol 3-phosphate</name>
        <dbReference type="ChEBI" id="CHEBI:57597"/>
    </ligand>
</feature>
<evidence type="ECO:0000256" key="8">
    <source>
        <dbReference type="ARBA" id="ARBA00052101"/>
    </source>
</evidence>
<feature type="binding site" evidence="11">
    <location>
        <position position="266"/>
    </location>
    <ligand>
        <name>ADP</name>
        <dbReference type="ChEBI" id="CHEBI:456216"/>
    </ligand>
</feature>
<feature type="binding site" evidence="11">
    <location>
        <position position="14"/>
    </location>
    <ligand>
        <name>ATP</name>
        <dbReference type="ChEBI" id="CHEBI:30616"/>
    </ligand>
</feature>
<dbReference type="EMBL" id="CP060634">
    <property type="protein sequence ID" value="QNM06535.1"/>
    <property type="molecule type" value="Genomic_DNA"/>
</dbReference>
<dbReference type="HAMAP" id="MF_00186">
    <property type="entry name" value="Glycerol_kin"/>
    <property type="match status" value="1"/>
</dbReference>
<feature type="binding site" evidence="11">
    <location>
        <position position="82"/>
    </location>
    <ligand>
        <name>glycerol</name>
        <dbReference type="ChEBI" id="CHEBI:17754"/>
    </ligand>
</feature>
<feature type="domain" description="Carbohydrate kinase FGGY N-terminal" evidence="13">
    <location>
        <begin position="4"/>
        <end position="251"/>
    </location>
</feature>
<feature type="binding site" evidence="11">
    <location>
        <position position="313"/>
    </location>
    <ligand>
        <name>ATP</name>
        <dbReference type="ChEBI" id="CHEBI:30616"/>
    </ligand>
</feature>
<evidence type="ECO:0000313" key="16">
    <source>
        <dbReference type="Proteomes" id="UP000515823"/>
    </source>
</evidence>
<evidence type="ECO:0000256" key="4">
    <source>
        <dbReference type="ARBA" id="ARBA00022741"/>
    </source>
</evidence>
<dbReference type="InterPro" id="IPR043129">
    <property type="entry name" value="ATPase_NBD"/>
</dbReference>
<dbReference type="GO" id="GO:0004370">
    <property type="term" value="F:glycerol kinase activity"/>
    <property type="evidence" value="ECO:0007669"/>
    <property type="project" value="UniProtKB-UniRule"/>
</dbReference>
<dbReference type="RefSeq" id="WP_249304050.1">
    <property type="nucleotide sequence ID" value="NZ_CP060634.1"/>
</dbReference>
<feature type="binding site" evidence="11">
    <location>
        <position position="16"/>
    </location>
    <ligand>
        <name>ADP</name>
        <dbReference type="ChEBI" id="CHEBI:456216"/>
    </ligand>
</feature>
<dbReference type="SUPFAM" id="SSF53067">
    <property type="entry name" value="Actin-like ATPase domain"/>
    <property type="match status" value="2"/>
</dbReference>
<evidence type="ECO:0000256" key="10">
    <source>
        <dbReference type="ARBA" id="ARBA00063665"/>
    </source>
</evidence>
<dbReference type="InterPro" id="IPR018483">
    <property type="entry name" value="Carb_kinase_FGGY_CS"/>
</dbReference>
<feature type="domain" description="Carbohydrate kinase FGGY C-terminal" evidence="14">
    <location>
        <begin position="261"/>
        <end position="449"/>
    </location>
</feature>
<name>A0A7G9G6V3_9FIRM</name>
<dbReference type="AlphaFoldDB" id="A0A7G9G6V3"/>
<dbReference type="PANTHER" id="PTHR10196">
    <property type="entry name" value="SUGAR KINASE"/>
    <property type="match status" value="1"/>
</dbReference>
<keyword evidence="6 11" id="KW-0319">Glycerol metabolism</keyword>
<evidence type="ECO:0000313" key="15">
    <source>
        <dbReference type="EMBL" id="QNM06535.1"/>
    </source>
</evidence>
<feature type="binding site" evidence="11">
    <location>
        <position position="134"/>
    </location>
    <ligand>
        <name>sn-glycerol 3-phosphate</name>
        <dbReference type="ChEBI" id="CHEBI:57597"/>
    </ligand>
</feature>
<dbReference type="GO" id="GO:0006072">
    <property type="term" value="P:glycerol-3-phosphate metabolic process"/>
    <property type="evidence" value="ECO:0007669"/>
    <property type="project" value="InterPro"/>
</dbReference>
<sequence>MERYIMAIDQGTTSSRAILFDRHTKIAASAQKEFTQFFPKAGWVEHDATEIWLSVQAVMTEVLMSSGIGPEQVEAIGITNQRETAVVWDKNTGIPIYHAVVWQSRQTVDICDELRQQGMEETIRNKTGLLIDPYFSGTKIKWILDHVEGARERAERGELLFGTIDTWLVWNLSGGAVHITDYSNASRTLLYNIHELKWDRDLLAMLDVPEAMLPQVKPSSHIYTKTAPTHFFNCEVPIAGIAGDQQAALFGHACFQPGMAKNTYGTGCFMLMNTGEKPIRSEHGMLTTIAWGVEGRVEYALEGSIFVAGSAIQWLRDGLEMIHTAPESEEVAKGAEDAGGLYVVPAFVGLGAPYWDDKARGAIFGITRGTTKAHFVRATLESLAYQTKDIIDAMSRDSGIRLTELKVDGGAVANNLLMQFQSDLLDVPVERPAVNEVTALGAACLAGLAVGFWNNKGEVIQNYQVDRIFRPGISEEKRRRLYAGWEAAVKATCAFHPEQD</sequence>
<evidence type="ECO:0000256" key="2">
    <source>
        <dbReference type="ARBA" id="ARBA00009156"/>
    </source>
</evidence>
<dbReference type="CDD" id="cd07786">
    <property type="entry name" value="FGGY_EcGK_like"/>
    <property type="match status" value="1"/>
</dbReference>
<dbReference type="UniPathway" id="UPA00618">
    <property type="reaction ID" value="UER00672"/>
</dbReference>
<evidence type="ECO:0000256" key="5">
    <source>
        <dbReference type="ARBA" id="ARBA00022777"/>
    </source>
</evidence>
<feature type="binding site" evidence="11">
    <location>
        <position position="12"/>
    </location>
    <ligand>
        <name>ATP</name>
        <dbReference type="ChEBI" id="CHEBI:30616"/>
    </ligand>
</feature>
<keyword evidence="7 11" id="KW-0067">ATP-binding</keyword>
<feature type="binding site" evidence="11">
    <location>
        <position position="414"/>
    </location>
    <ligand>
        <name>ADP</name>
        <dbReference type="ChEBI" id="CHEBI:456216"/>
    </ligand>
</feature>
<organism evidence="15 16">
    <name type="scientific">Qiania dongpingensis</name>
    <dbReference type="NCBI Taxonomy" id="2763669"/>
    <lineage>
        <taxon>Bacteria</taxon>
        <taxon>Bacillati</taxon>
        <taxon>Bacillota</taxon>
        <taxon>Clostridia</taxon>
        <taxon>Lachnospirales</taxon>
        <taxon>Lachnospiraceae</taxon>
        <taxon>Qiania</taxon>
    </lineage>
</organism>
<dbReference type="GO" id="GO:0019563">
    <property type="term" value="P:glycerol catabolic process"/>
    <property type="evidence" value="ECO:0007669"/>
    <property type="project" value="UniProtKB-UniRule"/>
</dbReference>
<dbReference type="KEGG" id="qdo:H9Q78_05225"/>
<evidence type="ECO:0000256" key="7">
    <source>
        <dbReference type="ARBA" id="ARBA00022840"/>
    </source>
</evidence>
<feature type="binding site" evidence="11">
    <location>
        <position position="245"/>
    </location>
    <ligand>
        <name>glycerol</name>
        <dbReference type="ChEBI" id="CHEBI:17754"/>
    </ligand>
</feature>
<dbReference type="InterPro" id="IPR018485">
    <property type="entry name" value="FGGY_C"/>
</dbReference>
<feature type="binding site" evidence="11">
    <location>
        <position position="309"/>
    </location>
    <ligand>
        <name>ATP</name>
        <dbReference type="ChEBI" id="CHEBI:30616"/>
    </ligand>
</feature>
<proteinExistence type="inferred from homology"/>
<accession>A0A7G9G6V3</accession>
<dbReference type="InterPro" id="IPR018484">
    <property type="entry name" value="FGGY_N"/>
</dbReference>
<feature type="binding site" evidence="11">
    <location>
        <position position="244"/>
    </location>
    <ligand>
        <name>glycerol</name>
        <dbReference type="ChEBI" id="CHEBI:17754"/>
    </ligand>
</feature>
<gene>
    <name evidence="11 15" type="primary">glpK</name>
    <name evidence="15" type="ORF">H9Q78_05225</name>
</gene>
<comment type="subunit">
    <text evidence="10 11">Homotetramer and homodimer (in equilibrium).</text>
</comment>
<evidence type="ECO:0000259" key="14">
    <source>
        <dbReference type="Pfam" id="PF02782"/>
    </source>
</evidence>
<reference evidence="15 16" key="1">
    <citation type="submission" date="2020-08" db="EMBL/GenBank/DDBJ databases">
        <authorList>
            <person name="Liu C."/>
            <person name="Sun Q."/>
        </authorList>
    </citation>
    <scope>NUCLEOTIDE SEQUENCE [LARGE SCALE GENOMIC DNA]</scope>
    <source>
        <strain evidence="15 16">NSJ-38</strain>
    </source>
</reference>
<feature type="binding site" evidence="11">
    <location>
        <position position="410"/>
    </location>
    <ligand>
        <name>ADP</name>
        <dbReference type="ChEBI" id="CHEBI:456216"/>
    </ligand>
</feature>
<dbReference type="FunFam" id="3.30.420.40:FF:000008">
    <property type="entry name" value="Glycerol kinase"/>
    <property type="match status" value="1"/>
</dbReference>
<comment type="similarity">
    <text evidence="2 11 12">Belongs to the FGGY kinase family.</text>
</comment>
<comment type="activity regulation">
    <text evidence="11">Activated by phosphorylation and inhibited by fructose 1,6-bisphosphate (FBP).</text>
</comment>
<feature type="binding site" evidence="11">
    <location>
        <position position="309"/>
    </location>
    <ligand>
        <name>ADP</name>
        <dbReference type="ChEBI" id="CHEBI:456216"/>
    </ligand>
</feature>
<evidence type="ECO:0000256" key="6">
    <source>
        <dbReference type="ARBA" id="ARBA00022798"/>
    </source>
</evidence>
<feature type="binding site" evidence="11">
    <location>
        <position position="12"/>
    </location>
    <ligand>
        <name>ADP</name>
        <dbReference type="ChEBI" id="CHEBI:456216"/>
    </ligand>
</feature>
<dbReference type="NCBIfam" id="TIGR01311">
    <property type="entry name" value="glycerol_kin"/>
    <property type="match status" value="1"/>
</dbReference>
<keyword evidence="16" id="KW-1185">Reference proteome</keyword>
<keyword evidence="5 11" id="KW-0418">Kinase</keyword>
<dbReference type="Gene3D" id="3.30.420.40">
    <property type="match status" value="2"/>
</dbReference>
<evidence type="ECO:0000256" key="1">
    <source>
        <dbReference type="ARBA" id="ARBA00005190"/>
    </source>
</evidence>
<dbReference type="Pfam" id="PF00370">
    <property type="entry name" value="FGGY_N"/>
    <property type="match status" value="1"/>
</dbReference>
<keyword evidence="3 11" id="KW-0808">Transferase</keyword>
<dbReference type="InterPro" id="IPR000577">
    <property type="entry name" value="Carb_kinase_FGGY"/>
</dbReference>
<dbReference type="Pfam" id="PF02782">
    <property type="entry name" value="FGGY_C"/>
    <property type="match status" value="1"/>
</dbReference>
<comment type="function">
    <text evidence="9 11">Key enzyme in the regulation of glycerol uptake and metabolism. Catalyzes the phosphorylation of glycerol to yield sn-glycerol 3-phosphate.</text>
</comment>
<dbReference type="InterPro" id="IPR005999">
    <property type="entry name" value="Glycerol_kin"/>
</dbReference>
<evidence type="ECO:0000256" key="12">
    <source>
        <dbReference type="RuleBase" id="RU003733"/>
    </source>
</evidence>
<evidence type="ECO:0000259" key="13">
    <source>
        <dbReference type="Pfam" id="PF00370"/>
    </source>
</evidence>
<dbReference type="Proteomes" id="UP000515823">
    <property type="component" value="Chromosome"/>
</dbReference>
<dbReference type="GO" id="GO:0005524">
    <property type="term" value="F:ATP binding"/>
    <property type="evidence" value="ECO:0007669"/>
    <property type="project" value="UniProtKB-UniRule"/>
</dbReference>
<feature type="binding site" evidence="11">
    <location>
        <position position="134"/>
    </location>
    <ligand>
        <name>glycerol</name>
        <dbReference type="ChEBI" id="CHEBI:17754"/>
    </ligand>
</feature>
<dbReference type="PROSITE" id="PS00445">
    <property type="entry name" value="FGGY_KINASES_2"/>
    <property type="match status" value="1"/>
</dbReference>
<dbReference type="PANTHER" id="PTHR10196:SF69">
    <property type="entry name" value="GLYCEROL KINASE"/>
    <property type="match status" value="1"/>
</dbReference>
<feature type="binding site" evidence="11">
    <location>
        <position position="12"/>
    </location>
    <ligand>
        <name>sn-glycerol 3-phosphate</name>
        <dbReference type="ChEBI" id="CHEBI:57597"/>
    </ligand>
</feature>
<dbReference type="PIRSF" id="PIRSF000538">
    <property type="entry name" value="GlpK"/>
    <property type="match status" value="1"/>
</dbReference>
<comment type="catalytic activity">
    <reaction evidence="8 11">
        <text>glycerol + ATP = sn-glycerol 3-phosphate + ADP + H(+)</text>
        <dbReference type="Rhea" id="RHEA:21644"/>
        <dbReference type="ChEBI" id="CHEBI:15378"/>
        <dbReference type="ChEBI" id="CHEBI:17754"/>
        <dbReference type="ChEBI" id="CHEBI:30616"/>
        <dbReference type="ChEBI" id="CHEBI:57597"/>
        <dbReference type="ChEBI" id="CHEBI:456216"/>
        <dbReference type="EC" id="2.7.1.30"/>
    </reaction>
</comment>
<dbReference type="FunFam" id="3.30.420.40:FF:000007">
    <property type="entry name" value="Glycerol kinase"/>
    <property type="match status" value="1"/>
</dbReference>
<feature type="binding site" evidence="11">
    <location>
        <position position="410"/>
    </location>
    <ligand>
        <name>ATP</name>
        <dbReference type="ChEBI" id="CHEBI:30616"/>
    </ligand>
</feature>
<dbReference type="NCBIfam" id="NF000756">
    <property type="entry name" value="PRK00047.1"/>
    <property type="match status" value="1"/>
</dbReference>
<evidence type="ECO:0000256" key="11">
    <source>
        <dbReference type="HAMAP-Rule" id="MF_00186"/>
    </source>
</evidence>
<keyword evidence="4 11" id="KW-0547">Nucleotide-binding</keyword>
<protein>
    <recommendedName>
        <fullName evidence="11">Glycerol kinase</fullName>
        <ecNumber evidence="11">2.7.1.30</ecNumber>
    </recommendedName>
    <alternativeName>
        <fullName evidence="11">ATP:glycerol 3-phosphotransferase</fullName>
    </alternativeName>
    <alternativeName>
        <fullName evidence="11">Glycerokinase</fullName>
        <shortName evidence="11">GK</shortName>
    </alternativeName>
</protein>
<evidence type="ECO:0000256" key="9">
    <source>
        <dbReference type="ARBA" id="ARBA00054633"/>
    </source>
</evidence>
<evidence type="ECO:0000256" key="3">
    <source>
        <dbReference type="ARBA" id="ARBA00022679"/>
    </source>
</evidence>
<dbReference type="GO" id="GO:0005829">
    <property type="term" value="C:cytosol"/>
    <property type="evidence" value="ECO:0007669"/>
    <property type="project" value="TreeGrafter"/>
</dbReference>
<dbReference type="EC" id="2.7.1.30" evidence="11"/>